<keyword evidence="3" id="KW-1185">Reference proteome</keyword>
<accession>A0A2G1QTZ7</accession>
<gene>
    <name evidence="2" type="ORF">CSC94_02840</name>
</gene>
<dbReference type="RefSeq" id="WP_099303498.1">
    <property type="nucleotide sequence ID" value="NZ_PDVP01000001.1"/>
</dbReference>
<proteinExistence type="predicted"/>
<reference evidence="2 3" key="1">
    <citation type="submission" date="2017-10" db="EMBL/GenBank/DDBJ databases">
        <title>Sedimentibacterium mangrovi gen. nov., sp. nov., a novel member of family Phyllobacteriacea isolated from mangrove sediment.</title>
        <authorList>
            <person name="Liao H."/>
            <person name="Tian Y."/>
        </authorList>
    </citation>
    <scope>NUCLEOTIDE SEQUENCE [LARGE SCALE GENOMIC DNA]</scope>
    <source>
        <strain evidence="2 3">X9-2-2</strain>
    </source>
</reference>
<dbReference type="EMBL" id="PDVP01000001">
    <property type="protein sequence ID" value="PHP68939.1"/>
    <property type="molecule type" value="Genomic_DNA"/>
</dbReference>
<evidence type="ECO:0000259" key="1">
    <source>
        <dbReference type="Pfam" id="PF18557"/>
    </source>
</evidence>
<comment type="caution">
    <text evidence="2">The sequence shown here is derived from an EMBL/GenBank/DDBJ whole genome shotgun (WGS) entry which is preliminary data.</text>
</comment>
<dbReference type="Pfam" id="PF18557">
    <property type="entry name" value="NepR"/>
    <property type="match status" value="1"/>
</dbReference>
<feature type="domain" description="Anti-sigma factor NepR" evidence="1">
    <location>
        <begin position="27"/>
        <end position="59"/>
    </location>
</feature>
<sequence length="74" mass="8317">MGWFERFGVTDKVDSTVSTAAQATGDAVSRRLRDYYDSVKEEAIPDRFLDLLERLDEADRSSARRTAATENASE</sequence>
<evidence type="ECO:0000313" key="2">
    <source>
        <dbReference type="EMBL" id="PHP68939.1"/>
    </source>
</evidence>
<name>A0A2G1QTZ7_9HYPH</name>
<protein>
    <recommendedName>
        <fullName evidence="1">Anti-sigma factor NepR domain-containing protein</fullName>
    </recommendedName>
</protein>
<organism evidence="2 3">
    <name type="scientific">Zhengella mangrovi</name>
    <dbReference type="NCBI Taxonomy" id="1982044"/>
    <lineage>
        <taxon>Bacteria</taxon>
        <taxon>Pseudomonadati</taxon>
        <taxon>Pseudomonadota</taxon>
        <taxon>Alphaproteobacteria</taxon>
        <taxon>Hyphomicrobiales</taxon>
        <taxon>Notoacmeibacteraceae</taxon>
        <taxon>Zhengella</taxon>
    </lineage>
</organism>
<evidence type="ECO:0000313" key="3">
    <source>
        <dbReference type="Proteomes" id="UP000221168"/>
    </source>
</evidence>
<dbReference type="InterPro" id="IPR041649">
    <property type="entry name" value="NepR"/>
</dbReference>
<dbReference type="AlphaFoldDB" id="A0A2G1QTZ7"/>
<dbReference type="Proteomes" id="UP000221168">
    <property type="component" value="Unassembled WGS sequence"/>
</dbReference>